<protein>
    <submittedName>
        <fullName evidence="2">Pentapeptide repeat protein</fullName>
    </submittedName>
</protein>
<proteinExistence type="predicted"/>
<dbReference type="AlphaFoldDB" id="A8M014"/>
<dbReference type="STRING" id="391037.Sare_3735"/>
<name>A8M014_SALAI</name>
<dbReference type="InterPro" id="IPR051082">
    <property type="entry name" value="Pentapeptide-BTB/POZ_domain"/>
</dbReference>
<dbReference type="PANTHER" id="PTHR14136:SF17">
    <property type="entry name" value="BTB_POZ DOMAIN-CONTAINING PROTEIN KCTD9"/>
    <property type="match status" value="1"/>
</dbReference>
<dbReference type="InterPro" id="IPR001646">
    <property type="entry name" value="5peptide_repeat"/>
</dbReference>
<reference evidence="2" key="1">
    <citation type="submission" date="2007-10" db="EMBL/GenBank/DDBJ databases">
        <title>Complete sequence of Salinispora arenicola CNS-205.</title>
        <authorList>
            <consortium name="US DOE Joint Genome Institute"/>
            <person name="Copeland A."/>
            <person name="Lucas S."/>
            <person name="Lapidus A."/>
            <person name="Barry K."/>
            <person name="Glavina del Rio T."/>
            <person name="Dalin E."/>
            <person name="Tice H."/>
            <person name="Pitluck S."/>
            <person name="Foster B."/>
            <person name="Schmutz J."/>
            <person name="Larimer F."/>
            <person name="Land M."/>
            <person name="Hauser L."/>
            <person name="Kyrpides N."/>
            <person name="Ivanova N."/>
            <person name="Jensen P.R."/>
            <person name="Moore B.S."/>
            <person name="Penn K."/>
            <person name="Jenkins C."/>
            <person name="Udwary D."/>
            <person name="Xiang L."/>
            <person name="Gontang E."/>
            <person name="Richardson P."/>
        </authorList>
    </citation>
    <scope>NUCLEOTIDE SEQUENCE [LARGE SCALE GENOMIC DNA]</scope>
    <source>
        <strain evidence="2">CNS-205</strain>
    </source>
</reference>
<sequence length="206" mass="21638">MKSLLDVLTADRALPAGCDRWGIRTVTADLRSQHAYRWPGPSQWAHAPGPIDTDNTSESPTSPGDGICLARTWRAMASGCVPAVTLLLCAWSTADLLSDACGDTWRLRRAYVVDIVDGARLVREHGCGANLRDADLWGANLRGADLSGANLRGAGLWDADLSGANLRGANLRGAGLSGADLTGADLTDADLTDADLTDANLWGADL</sequence>
<evidence type="ECO:0000256" key="1">
    <source>
        <dbReference type="SAM" id="MobiDB-lite"/>
    </source>
</evidence>
<dbReference type="SUPFAM" id="SSF141571">
    <property type="entry name" value="Pentapeptide repeat-like"/>
    <property type="match status" value="1"/>
</dbReference>
<dbReference type="HOGENOM" id="CLU_1331148_0_0_11"/>
<gene>
    <name evidence="2" type="ordered locus">Sare_3735</name>
    <name evidence="3" type="ordered locus">Sare_3786</name>
</gene>
<feature type="compositionally biased region" description="Polar residues" evidence="1">
    <location>
        <begin position="53"/>
        <end position="62"/>
    </location>
</feature>
<dbReference type="KEGG" id="saq:Sare_3786"/>
<dbReference type="OrthoDB" id="218695at2"/>
<dbReference type="KEGG" id="saq:Sare_3735"/>
<organism evidence="2">
    <name type="scientific">Salinispora arenicola (strain CNS-205)</name>
    <dbReference type="NCBI Taxonomy" id="391037"/>
    <lineage>
        <taxon>Bacteria</taxon>
        <taxon>Bacillati</taxon>
        <taxon>Actinomycetota</taxon>
        <taxon>Actinomycetes</taxon>
        <taxon>Micromonosporales</taxon>
        <taxon>Micromonosporaceae</taxon>
        <taxon>Salinispora</taxon>
    </lineage>
</organism>
<dbReference type="eggNOG" id="COG1357">
    <property type="taxonomic scope" value="Bacteria"/>
</dbReference>
<dbReference type="EMBL" id="CP000850">
    <property type="protein sequence ID" value="ABV99579.1"/>
    <property type="molecule type" value="Genomic_DNA"/>
</dbReference>
<accession>A8M014</accession>
<dbReference type="Gene3D" id="2.160.20.80">
    <property type="entry name" value="E3 ubiquitin-protein ligase SopA"/>
    <property type="match status" value="1"/>
</dbReference>
<dbReference type="EMBL" id="CP000850">
    <property type="protein sequence ID" value="ABV99528.1"/>
    <property type="molecule type" value="Genomic_DNA"/>
</dbReference>
<evidence type="ECO:0000313" key="3">
    <source>
        <dbReference type="EMBL" id="ABV99579.1"/>
    </source>
</evidence>
<dbReference type="PANTHER" id="PTHR14136">
    <property type="entry name" value="BTB_POZ DOMAIN-CONTAINING PROTEIN KCTD9"/>
    <property type="match status" value="1"/>
</dbReference>
<feature type="region of interest" description="Disordered" evidence="1">
    <location>
        <begin position="41"/>
        <end position="62"/>
    </location>
</feature>
<dbReference type="PATRIC" id="fig|391037.6.peg.3765"/>
<dbReference type="Pfam" id="PF00805">
    <property type="entry name" value="Pentapeptide"/>
    <property type="match status" value="2"/>
</dbReference>
<evidence type="ECO:0000313" key="2">
    <source>
        <dbReference type="EMBL" id="ABV99528.1"/>
    </source>
</evidence>